<dbReference type="PRINTS" id="PR00261">
    <property type="entry name" value="LDLRECEPTOR"/>
</dbReference>
<name>A0A8S3UEU2_MYTED</name>
<comment type="caution">
    <text evidence="9">The sequence shown here is derived from an EMBL/GenBank/DDBJ whole genome shotgun (WGS) entry which is preliminary data.</text>
</comment>
<dbReference type="PANTHER" id="PTHR24270">
    <property type="entry name" value="LOW-DENSITY LIPOPROTEIN RECEPTOR-RELATED"/>
    <property type="match status" value="1"/>
</dbReference>
<dbReference type="Gene3D" id="4.10.400.10">
    <property type="entry name" value="Low-density Lipoprotein Receptor"/>
    <property type="match status" value="3"/>
</dbReference>
<keyword evidence="10" id="KW-1185">Reference proteome</keyword>
<feature type="disulfide bond" evidence="8">
    <location>
        <begin position="291"/>
        <end position="309"/>
    </location>
</feature>
<dbReference type="GO" id="GO:0005886">
    <property type="term" value="C:plasma membrane"/>
    <property type="evidence" value="ECO:0007669"/>
    <property type="project" value="TreeGrafter"/>
</dbReference>
<evidence type="ECO:0000256" key="3">
    <source>
        <dbReference type="ARBA" id="ARBA00022692"/>
    </source>
</evidence>
<dbReference type="Pfam" id="PF00057">
    <property type="entry name" value="Ldl_recept_a"/>
    <property type="match status" value="3"/>
</dbReference>
<evidence type="ECO:0000256" key="1">
    <source>
        <dbReference type="ARBA" id="ARBA00004167"/>
    </source>
</evidence>
<dbReference type="InterPro" id="IPR050685">
    <property type="entry name" value="LDLR"/>
</dbReference>
<dbReference type="Proteomes" id="UP000683360">
    <property type="component" value="Unassembled WGS sequence"/>
</dbReference>
<dbReference type="PROSITE" id="PS50068">
    <property type="entry name" value="LDLRA_2"/>
    <property type="match status" value="6"/>
</dbReference>
<dbReference type="SUPFAM" id="SSF57424">
    <property type="entry name" value="LDL receptor-like module"/>
    <property type="match status" value="4"/>
</dbReference>
<dbReference type="EMBL" id="CAJPWZ010002747">
    <property type="protein sequence ID" value="CAG2244724.1"/>
    <property type="molecule type" value="Genomic_DNA"/>
</dbReference>
<dbReference type="PROSITE" id="PS01209">
    <property type="entry name" value="LDLRA_1"/>
    <property type="match status" value="2"/>
</dbReference>
<dbReference type="InterPro" id="IPR036055">
    <property type="entry name" value="LDL_receptor-like_sf"/>
</dbReference>
<dbReference type="Gene3D" id="2.40.128.620">
    <property type="match status" value="1"/>
</dbReference>
<accession>A0A8S3UEU2</accession>
<evidence type="ECO:0000256" key="6">
    <source>
        <dbReference type="ARBA" id="ARBA00023136"/>
    </source>
</evidence>
<keyword evidence="7 8" id="KW-1015">Disulfide bond</keyword>
<dbReference type="GO" id="GO:0012505">
    <property type="term" value="C:endomembrane system"/>
    <property type="evidence" value="ECO:0007669"/>
    <property type="project" value="UniProtKB-SubCell"/>
</dbReference>
<evidence type="ECO:0000256" key="8">
    <source>
        <dbReference type="PROSITE-ProRule" id="PRU00124"/>
    </source>
</evidence>
<dbReference type="InterPro" id="IPR002172">
    <property type="entry name" value="LDrepeatLR_classA_rpt"/>
</dbReference>
<dbReference type="AlphaFoldDB" id="A0A8S3UEU2"/>
<feature type="disulfide bond" evidence="8">
    <location>
        <begin position="284"/>
        <end position="296"/>
    </location>
</feature>
<dbReference type="CDD" id="cd00112">
    <property type="entry name" value="LDLa"/>
    <property type="match status" value="1"/>
</dbReference>
<dbReference type="Gene3D" id="4.10.1220.10">
    <property type="entry name" value="EGF-type module"/>
    <property type="match status" value="1"/>
</dbReference>
<keyword evidence="5" id="KW-1133">Transmembrane helix</keyword>
<evidence type="ECO:0000256" key="4">
    <source>
        <dbReference type="ARBA" id="ARBA00022737"/>
    </source>
</evidence>
<keyword evidence="3" id="KW-0812">Transmembrane</keyword>
<keyword evidence="6" id="KW-0472">Membrane</keyword>
<sequence length="324" mass="36948">MHCADHNQCIDEWEQCDGETVHCRDGSDEQEDICRRNVDSDSVTAIMGTVFTLLSSVTERMTVAIIRMKKNLVLVACFQIELTTCNMEKMIIIKAAIILFLFGTVESQLGTSCGILYKNKQVHCEDNSQCVYEYQLCDGSNQCRDGSDEREDFCTDYQCREGDVKCADGRQCIWKLALCNNHIACNDGSDESEATCKGRPCRNMKVHCADDTQCIFFWEQCDGKTVHCRDGSDDQENLCRNYTCDDLKCADDLQCFTYIHLCDGKRDCNDGSDETFNVCKTRYCGWRQRSCDNGNCVYIHQFCDGKDDCGDNSDEKEPCFRNNY</sequence>
<dbReference type="InterPro" id="IPR023415">
    <property type="entry name" value="LDLR_class-A_CS"/>
</dbReference>
<protein>
    <submittedName>
        <fullName evidence="9">LRP2</fullName>
    </submittedName>
</protein>
<organism evidence="9 10">
    <name type="scientific">Mytilus edulis</name>
    <name type="common">Blue mussel</name>
    <dbReference type="NCBI Taxonomy" id="6550"/>
    <lineage>
        <taxon>Eukaryota</taxon>
        <taxon>Metazoa</taxon>
        <taxon>Spiralia</taxon>
        <taxon>Lophotrochozoa</taxon>
        <taxon>Mollusca</taxon>
        <taxon>Bivalvia</taxon>
        <taxon>Autobranchia</taxon>
        <taxon>Pteriomorphia</taxon>
        <taxon>Mytilida</taxon>
        <taxon>Mytiloidea</taxon>
        <taxon>Mytilidae</taxon>
        <taxon>Mytilinae</taxon>
        <taxon>Mytilus</taxon>
    </lineage>
</organism>
<proteinExistence type="predicted"/>
<evidence type="ECO:0000256" key="7">
    <source>
        <dbReference type="ARBA" id="ARBA00023157"/>
    </source>
</evidence>
<dbReference type="GO" id="GO:0016192">
    <property type="term" value="P:vesicle-mediated transport"/>
    <property type="evidence" value="ECO:0007669"/>
    <property type="project" value="UniProtKB-ARBA"/>
</dbReference>
<evidence type="ECO:0000313" key="9">
    <source>
        <dbReference type="EMBL" id="CAG2244724.1"/>
    </source>
</evidence>
<reference evidence="9" key="1">
    <citation type="submission" date="2021-03" db="EMBL/GenBank/DDBJ databases">
        <authorList>
            <person name="Bekaert M."/>
        </authorList>
    </citation>
    <scope>NUCLEOTIDE SEQUENCE</scope>
</reference>
<evidence type="ECO:0000256" key="5">
    <source>
        <dbReference type="ARBA" id="ARBA00022989"/>
    </source>
</evidence>
<evidence type="ECO:0000256" key="2">
    <source>
        <dbReference type="ARBA" id="ARBA00004308"/>
    </source>
</evidence>
<gene>
    <name evidence="9" type="ORF">MEDL_56771</name>
</gene>
<comment type="caution">
    <text evidence="8">Lacks conserved residue(s) required for the propagation of feature annotation.</text>
</comment>
<dbReference type="OrthoDB" id="10062665at2759"/>
<dbReference type="SMART" id="SM00192">
    <property type="entry name" value="LDLa"/>
    <property type="match status" value="6"/>
</dbReference>
<keyword evidence="4" id="KW-0677">Repeat</keyword>
<comment type="subcellular location">
    <subcellularLocation>
        <location evidence="2">Endomembrane system</location>
    </subcellularLocation>
    <subcellularLocation>
        <location evidence="1">Membrane</location>
        <topology evidence="1">Single-pass membrane protein</topology>
    </subcellularLocation>
</comment>
<evidence type="ECO:0000313" key="10">
    <source>
        <dbReference type="Proteomes" id="UP000683360"/>
    </source>
</evidence>